<comment type="caution">
    <text evidence="3">The sequence shown here is derived from an EMBL/GenBank/DDBJ whole genome shotgun (WGS) entry which is preliminary data.</text>
</comment>
<evidence type="ECO:0000313" key="3">
    <source>
        <dbReference type="EMBL" id="OIO13977.1"/>
    </source>
</evidence>
<name>A0A1J4TRW0_9BACT</name>
<dbReference type="EMBL" id="MNUY01000045">
    <property type="protein sequence ID" value="OIO13977.1"/>
    <property type="molecule type" value="Genomic_DNA"/>
</dbReference>
<evidence type="ECO:0000313" key="4">
    <source>
        <dbReference type="Proteomes" id="UP000183120"/>
    </source>
</evidence>
<feature type="region of interest" description="Disordered" evidence="1">
    <location>
        <begin position="186"/>
        <end position="211"/>
    </location>
</feature>
<feature type="domain" description="CxxC-x17-CxxC" evidence="2">
    <location>
        <begin position="83"/>
        <end position="116"/>
    </location>
</feature>
<protein>
    <recommendedName>
        <fullName evidence="2">CxxC-x17-CxxC domain-containing protein</fullName>
    </recommendedName>
</protein>
<dbReference type="STRING" id="1805209.AUJ73_02830"/>
<feature type="domain" description="CxxC-x17-CxxC" evidence="2">
    <location>
        <begin position="22"/>
        <end position="55"/>
    </location>
</feature>
<dbReference type="AlphaFoldDB" id="A0A1J4TRW0"/>
<evidence type="ECO:0000256" key="1">
    <source>
        <dbReference type="SAM" id="MobiDB-lite"/>
    </source>
</evidence>
<accession>A0A1J4TRW0</accession>
<dbReference type="Proteomes" id="UP000183120">
    <property type="component" value="Unassembled WGS sequence"/>
</dbReference>
<dbReference type="NCBIfam" id="TIGR04272">
    <property type="entry name" value="cxxc_cxxc_Mbark"/>
    <property type="match status" value="2"/>
</dbReference>
<reference evidence="3 4" key="1">
    <citation type="journal article" date="2016" name="Environ. Microbiol.">
        <title>Genomic resolution of a cold subsurface aquifer community provides metabolic insights for novel microbes adapted to high CO concentrations.</title>
        <authorList>
            <person name="Probst A.J."/>
            <person name="Castelle C.J."/>
            <person name="Singh A."/>
            <person name="Brown C.T."/>
            <person name="Anantharaman K."/>
            <person name="Sharon I."/>
            <person name="Hug L.A."/>
            <person name="Burstein D."/>
            <person name="Emerson J.B."/>
            <person name="Thomas B.C."/>
            <person name="Banfield J.F."/>
        </authorList>
    </citation>
    <scope>NUCLEOTIDE SEQUENCE [LARGE SCALE GENOMIC DNA]</scope>
    <source>
        <strain evidence="3">CG1_02_37_22</strain>
    </source>
</reference>
<feature type="compositionally biased region" description="Basic residues" evidence="1">
    <location>
        <begin position="186"/>
        <end position="195"/>
    </location>
</feature>
<organism evidence="3 4">
    <name type="scientific">Candidatus Gottesmanbacteria bacterium CG1_02_37_22</name>
    <dbReference type="NCBI Taxonomy" id="1805209"/>
    <lineage>
        <taxon>Bacteria</taxon>
        <taxon>Candidatus Gottesmaniibacteriota</taxon>
    </lineage>
</organism>
<evidence type="ECO:0000259" key="2">
    <source>
        <dbReference type="Pfam" id="PF23477"/>
    </source>
</evidence>
<feature type="compositionally biased region" description="Polar residues" evidence="1">
    <location>
        <begin position="200"/>
        <end position="211"/>
    </location>
</feature>
<proteinExistence type="predicted"/>
<sequence length="211" mass="23944">MNNFGKRSSGRRFDNRNQGRSEMFPATCTKCGKNCEVPFRPSSGKPIYCSNCFEDKGGRGNERFEKRDFGRRDFGDRHEGRSEMHQATCDECGKNCEVPFRPTPGKPIYCHECFGNKGKPRGNFTKSGIGETDEKLKKQLDMMNAKLDQILNYFKQDKIKSSAPKDNISPEVLEIKEIKSIKAVKKTVAKKKKKKDTSEVKAQSEPSVSEK</sequence>
<gene>
    <name evidence="3" type="ORF">AUJ73_02830</name>
</gene>
<dbReference type="Pfam" id="PF23477">
    <property type="entry name" value="zf_Tbcl_2"/>
    <property type="match status" value="2"/>
</dbReference>
<feature type="region of interest" description="Disordered" evidence="1">
    <location>
        <begin position="1"/>
        <end position="22"/>
    </location>
</feature>
<dbReference type="InterPro" id="IPR026363">
    <property type="entry name" value="CxxC-x17-CxxC_dom"/>
</dbReference>